<dbReference type="Pfam" id="PF02378">
    <property type="entry name" value="PTS_EIIC"/>
    <property type="match status" value="1"/>
</dbReference>
<evidence type="ECO:0000256" key="3">
    <source>
        <dbReference type="ARBA" id="ARBA00022475"/>
    </source>
</evidence>
<dbReference type="AlphaFoldDB" id="A0A4Z0GSC1"/>
<dbReference type="GO" id="GO:0008982">
    <property type="term" value="F:protein-N(PI)-phosphohistidine-sugar phosphotransferase activity"/>
    <property type="evidence" value="ECO:0007669"/>
    <property type="project" value="InterPro"/>
</dbReference>
<dbReference type="GO" id="GO:0015764">
    <property type="term" value="P:N-acetylglucosamine transport"/>
    <property type="evidence" value="ECO:0007669"/>
    <property type="project" value="TreeGrafter"/>
</dbReference>
<evidence type="ECO:0000256" key="8">
    <source>
        <dbReference type="ARBA" id="ARBA00023136"/>
    </source>
</evidence>
<proteinExistence type="predicted"/>
<comment type="subcellular location">
    <subcellularLocation>
        <location evidence="1">Cell membrane</location>
        <topology evidence="1">Multi-pass membrane protein</topology>
    </subcellularLocation>
</comment>
<evidence type="ECO:0000256" key="1">
    <source>
        <dbReference type="ARBA" id="ARBA00004651"/>
    </source>
</evidence>
<feature type="transmembrane region" description="Helical" evidence="9">
    <location>
        <begin position="45"/>
        <end position="62"/>
    </location>
</feature>
<keyword evidence="6 9" id="KW-0812">Transmembrane</keyword>
<evidence type="ECO:0000259" key="10">
    <source>
        <dbReference type="PROSITE" id="PS51103"/>
    </source>
</evidence>
<evidence type="ECO:0000256" key="6">
    <source>
        <dbReference type="ARBA" id="ARBA00022692"/>
    </source>
</evidence>
<keyword evidence="3" id="KW-1003">Cell membrane</keyword>
<evidence type="ECO:0000256" key="7">
    <source>
        <dbReference type="ARBA" id="ARBA00022989"/>
    </source>
</evidence>
<dbReference type="OrthoDB" id="9764327at2"/>
<evidence type="ECO:0000256" key="5">
    <source>
        <dbReference type="ARBA" id="ARBA00022683"/>
    </source>
</evidence>
<organism evidence="11 12">
    <name type="scientific">Sporolactobacillus shoreae</name>
    <dbReference type="NCBI Taxonomy" id="1465501"/>
    <lineage>
        <taxon>Bacteria</taxon>
        <taxon>Bacillati</taxon>
        <taxon>Bacillota</taxon>
        <taxon>Bacilli</taxon>
        <taxon>Bacillales</taxon>
        <taxon>Sporolactobacillaceae</taxon>
        <taxon>Sporolactobacillus</taxon>
    </lineage>
</organism>
<dbReference type="GO" id="GO:0005886">
    <property type="term" value="C:plasma membrane"/>
    <property type="evidence" value="ECO:0007669"/>
    <property type="project" value="UniProtKB-SubCell"/>
</dbReference>
<sequence length="173" mass="18488">MHQDHLFKRLAAGLVYPVLALIIYALFLLLSLTGFGGFSGVANTFGYFLPLILSVGLAVGIAHDKSGAAALAGCVGYLVFAASFTSIVNAKLAFDVTMPVKIGATLSGTMTFLFICACLTGIVAGWLYNKFYNIHLPDWLAFFGGRRFVPIITSVYGLFLGAFIAQIVLAHIK</sequence>
<reference evidence="11 12" key="1">
    <citation type="journal article" date="2015" name="Int. J. Syst. Evol. Microbiol.">
        <title>Sporolactobacillus shoreae sp. nov. and Sporolactobacillus spathodeae sp. nov., two spore-forming lactic acid bacteria isolated from tree barks in Thailand.</title>
        <authorList>
            <person name="Thamacharoensuk T."/>
            <person name="Kitahara M."/>
            <person name="Ohkuma M."/>
            <person name="Thongchul N."/>
            <person name="Tanasupawat S."/>
        </authorList>
    </citation>
    <scope>NUCLEOTIDE SEQUENCE [LARGE SCALE GENOMIC DNA]</scope>
    <source>
        <strain evidence="11 12">BK92</strain>
    </source>
</reference>
<dbReference type="GO" id="GO:0009401">
    <property type="term" value="P:phosphoenolpyruvate-dependent sugar phosphotransferase system"/>
    <property type="evidence" value="ECO:0007669"/>
    <property type="project" value="UniProtKB-KW"/>
</dbReference>
<keyword evidence="5" id="KW-0598">Phosphotransferase system</keyword>
<gene>
    <name evidence="11" type="ORF">E4665_02335</name>
</gene>
<dbReference type="PANTHER" id="PTHR30009:SF4">
    <property type="entry name" value="PTS SYSTEM N-ACETYLGLUCOSAMINE-SPECIFIC EIICBA COMPONENT"/>
    <property type="match status" value="1"/>
</dbReference>
<dbReference type="InterPro" id="IPR050429">
    <property type="entry name" value="PTS_Glucose_EIICBA"/>
</dbReference>
<keyword evidence="4" id="KW-0762">Sugar transport</keyword>
<keyword evidence="8 9" id="KW-0472">Membrane</keyword>
<dbReference type="InterPro" id="IPR013013">
    <property type="entry name" value="PTS_EIIC_1"/>
</dbReference>
<protein>
    <submittedName>
        <fullName evidence="11">PTS N-acetyl glucosamine transporter subunit IIABC</fullName>
    </submittedName>
</protein>
<keyword evidence="12" id="KW-1185">Reference proteome</keyword>
<dbReference type="GO" id="GO:0090563">
    <property type="term" value="F:protein-phosphocysteine-sugar phosphotransferase activity"/>
    <property type="evidence" value="ECO:0007669"/>
    <property type="project" value="TreeGrafter"/>
</dbReference>
<dbReference type="InterPro" id="IPR003352">
    <property type="entry name" value="PTS_EIIC"/>
</dbReference>
<evidence type="ECO:0000313" key="11">
    <source>
        <dbReference type="EMBL" id="TGA99806.1"/>
    </source>
</evidence>
<keyword evidence="7 9" id="KW-1133">Transmembrane helix</keyword>
<feature type="transmembrane region" description="Helical" evidence="9">
    <location>
        <begin position="148"/>
        <end position="172"/>
    </location>
</feature>
<feature type="transmembrane region" description="Helical" evidence="9">
    <location>
        <begin position="68"/>
        <end position="90"/>
    </location>
</feature>
<feature type="transmembrane region" description="Helical" evidence="9">
    <location>
        <begin position="14"/>
        <end position="38"/>
    </location>
</feature>
<accession>A0A4Z0GSC1</accession>
<dbReference type="RefSeq" id="WP_135347202.1">
    <property type="nucleotide sequence ID" value="NZ_SRJD01000002.1"/>
</dbReference>
<comment type="caution">
    <text evidence="11">The sequence shown here is derived from an EMBL/GenBank/DDBJ whole genome shotgun (WGS) entry which is preliminary data.</text>
</comment>
<evidence type="ECO:0000313" key="12">
    <source>
        <dbReference type="Proteomes" id="UP000298347"/>
    </source>
</evidence>
<evidence type="ECO:0000256" key="4">
    <source>
        <dbReference type="ARBA" id="ARBA00022597"/>
    </source>
</evidence>
<feature type="domain" description="PTS EIIC type-1" evidence="10">
    <location>
        <begin position="1"/>
        <end position="173"/>
    </location>
</feature>
<name>A0A4Z0GSC1_9BACL</name>
<dbReference type="Proteomes" id="UP000298347">
    <property type="component" value="Unassembled WGS sequence"/>
</dbReference>
<evidence type="ECO:0000256" key="9">
    <source>
        <dbReference type="SAM" id="Phobius"/>
    </source>
</evidence>
<dbReference type="PROSITE" id="PS51103">
    <property type="entry name" value="PTS_EIIC_TYPE_1"/>
    <property type="match status" value="1"/>
</dbReference>
<dbReference type="PANTHER" id="PTHR30009">
    <property type="entry name" value="CYTOCHROME C-TYPE SYNTHESIS PROTEIN AND PTS TRANSMEMBRANE COMPONENT"/>
    <property type="match status" value="1"/>
</dbReference>
<feature type="transmembrane region" description="Helical" evidence="9">
    <location>
        <begin position="102"/>
        <end position="128"/>
    </location>
</feature>
<dbReference type="EMBL" id="SRJD01000002">
    <property type="protein sequence ID" value="TGA99806.1"/>
    <property type="molecule type" value="Genomic_DNA"/>
</dbReference>
<keyword evidence="2" id="KW-0813">Transport</keyword>
<evidence type="ECO:0000256" key="2">
    <source>
        <dbReference type="ARBA" id="ARBA00022448"/>
    </source>
</evidence>